<dbReference type="InterPro" id="IPR016024">
    <property type="entry name" value="ARM-type_fold"/>
</dbReference>
<dbReference type="SUPFAM" id="SSF48371">
    <property type="entry name" value="ARM repeat"/>
    <property type="match status" value="1"/>
</dbReference>
<gene>
    <name evidence="1" type="ORF">DMN91_001360</name>
</gene>
<dbReference type="InterPro" id="IPR011989">
    <property type="entry name" value="ARM-like"/>
</dbReference>
<dbReference type="GO" id="GO:0036064">
    <property type="term" value="C:ciliary basal body"/>
    <property type="evidence" value="ECO:0007669"/>
    <property type="project" value="InterPro"/>
</dbReference>
<evidence type="ECO:0008006" key="2">
    <source>
        <dbReference type="Google" id="ProtNLM"/>
    </source>
</evidence>
<dbReference type="InterPro" id="IPR030791">
    <property type="entry name" value="Rotatin"/>
</dbReference>
<name>A0A3L8E4K6_OOCBI</name>
<proteinExistence type="predicted"/>
<dbReference type="Proteomes" id="UP000279307">
    <property type="component" value="Chromosome 1"/>
</dbReference>
<protein>
    <recommendedName>
        <fullName evidence="2">Rotatin</fullName>
    </recommendedName>
</protein>
<dbReference type="GO" id="GO:0010457">
    <property type="term" value="P:centriole-centriole cohesion"/>
    <property type="evidence" value="ECO:0007669"/>
    <property type="project" value="TreeGrafter"/>
</dbReference>
<dbReference type="GO" id="GO:0032053">
    <property type="term" value="P:ciliary basal body organization"/>
    <property type="evidence" value="ECO:0007669"/>
    <property type="project" value="TreeGrafter"/>
</dbReference>
<organism evidence="1">
    <name type="scientific">Ooceraea biroi</name>
    <name type="common">Clonal raider ant</name>
    <name type="synonym">Cerapachys biroi</name>
    <dbReference type="NCBI Taxonomy" id="2015173"/>
    <lineage>
        <taxon>Eukaryota</taxon>
        <taxon>Metazoa</taxon>
        <taxon>Ecdysozoa</taxon>
        <taxon>Arthropoda</taxon>
        <taxon>Hexapoda</taxon>
        <taxon>Insecta</taxon>
        <taxon>Pterygota</taxon>
        <taxon>Neoptera</taxon>
        <taxon>Endopterygota</taxon>
        <taxon>Hymenoptera</taxon>
        <taxon>Apocrita</taxon>
        <taxon>Aculeata</taxon>
        <taxon>Formicoidea</taxon>
        <taxon>Formicidae</taxon>
        <taxon>Dorylinae</taxon>
        <taxon>Ooceraea</taxon>
    </lineage>
</organism>
<dbReference type="Gene3D" id="1.25.10.10">
    <property type="entry name" value="Leucine-rich Repeat Variant"/>
    <property type="match status" value="1"/>
</dbReference>
<dbReference type="EMBL" id="QOIP01000001">
    <property type="protein sequence ID" value="RLU27556.1"/>
    <property type="molecule type" value="Genomic_DNA"/>
</dbReference>
<dbReference type="GO" id="GO:0007099">
    <property type="term" value="P:centriole replication"/>
    <property type="evidence" value="ECO:0007669"/>
    <property type="project" value="TreeGrafter"/>
</dbReference>
<dbReference type="PANTHER" id="PTHR31691:SF1">
    <property type="entry name" value="ROTATIN"/>
    <property type="match status" value="1"/>
</dbReference>
<comment type="caution">
    <text evidence="1">The sequence shown here is derived from an EMBL/GenBank/DDBJ whole genome shotgun (WGS) entry which is preliminary data.</text>
</comment>
<dbReference type="GO" id="GO:0005813">
    <property type="term" value="C:centrosome"/>
    <property type="evidence" value="ECO:0007669"/>
    <property type="project" value="InterPro"/>
</dbReference>
<dbReference type="GO" id="GO:0005814">
    <property type="term" value="C:centriole"/>
    <property type="evidence" value="ECO:0007669"/>
    <property type="project" value="TreeGrafter"/>
</dbReference>
<dbReference type="PANTHER" id="PTHR31691">
    <property type="entry name" value="ROTATIN"/>
    <property type="match status" value="1"/>
</dbReference>
<accession>A0A3L8E4K6</accession>
<evidence type="ECO:0000313" key="1">
    <source>
        <dbReference type="EMBL" id="RLU27556.1"/>
    </source>
</evidence>
<dbReference type="OrthoDB" id="428850at2759"/>
<sequence length="1743" mass="200134">MLLPVYCIESLKYVLSQLNIPVDSSLPLRNVKYIVDLAHELVRLLLISITPHIWCYENETKIQNDLRMLFDLLGELMKHFCDWNNADYFRIIYLHLMTITMRLLRGLVPFNRARVVVPDTLRECIVQAEGDASLDLLCTELHNMICSYVSPLSEYYKLTLTILAHEDAPVIIKCIKNAISISEHSLEASVLETLQILADIFKAASYYKISTIVKIAVNYLRDTWKHFTESNIDAAATNLILALLKHEDTNVHRITYIECHLLVKNILGAEHNKGNLTWENLLFLLKPEALTLIICDGATSKDRKIKNASTDMLLFILKAQAQMRSTGWSRTMEALIPVMHLLQCHADIRTPLGQYIIQLYDPDIADGIGLPDIEQLKGNIRFLYSPSSEIREKASRRLFWLVAMEINARHKLPRLHLPVHDTPLSSLCILKRKGIVKNIYNHYQECDIITLLEMLKDTSIEPQIRKSVLNQLNVIFANVSSHETVFKEDGLRLILDILEKALTEKDHMNYSDSVVPIISILKSIAFFDYSTRKTLSADFDVLINVLRSLLLFPNDKYMKEHGVQLLCLLAYGEHAQIHDCMITINEEVSLPYIVLSSMKVPFECFYFLKPKCHVQTTKSYIPDYDLMLSFLSLKLAWNLHGDRNILWKRLDDLKMPAIITEKLAISEKDLLLLQSSSVQYCCQKQLYNIQNSTTHNSVLCALDYLTMYLKFYEVLPQVAEDIDSLPWEQTFERFLLSHPTNKEDCDLFVDILNFLHLYLTIRKNGGCLWVSKIVKNMTRSLAELFKNMEVDNQNIHQFIFKLVRTCSAIEGKSNDESKNTWIQFVEFVVSTLCFGDQQHFYNLAYLDWLLTCLTYLINQCEWGNHKNLLISLCNTLIELIMSFHGAGTVSFMGLSITRNSIICLNHLLHQMQVYFNKNSWMVFWYEEGRSLSWLPMLWQNRDPLVRASALQLLAGLMNIVHTMSQLLNAIAMAPSDLCHTLLQCITNKEECCLVKEEACIAFSNMLKNCNTMSFHCDDSLQPQAILIYAEQRNIYHEIGVLCSNIYSLSTVDIRQREEINDKICKTLENVHGTMDCNVYNNQSFILPHVIWRLYYCQDELQPFSTEKYSSSDNLTFMQNYVTTPALITAVCILLNNLIFVGQHEVVRQIYEHSVDKYLFWCLDKIPKIIKSRKDVDDYSDQLEMYINICTVLTNSIRHSKEYTTIVVFSRDSLYVLFCFLDIDLYQHNEPRLIYLRNRLWTEIYNFVTALSLMENQHFETIQSALESCTPAKILASICFAIQDSTTDLRMSAISCLAFLLSLEIQNFRNDCQDDFQEKNKFFSRTLLDTTLTRAKASNFVDDNPEKTKTDFYFCASNSYPRSREGDCVKVYINEPSNEKQTIGGELCKVLLHLFTAYNYTKSKKNSKQAEDKGLVIGALANLLCVSKTAKQIALQNNLPETALMILKELYVKLNLQPFELYKKQAEKKTHFLLHDVSCIFTLLMNFMYGNECVKESLAKEGLADVVHKLWAWISLSKTVSISALKLLATFTETKCNFAAQSLTLTTIVPGSGVRKTPNTLALIHVIIQVICKETERTDQLFDNHKIHYAFHILRNAVHVHECRVSISKATDALDVLIHLAKDSSSSIKILAISILRNLAFNITNRSRLLSSVDFINLLQDIFKNGSPCEVNLAGSILWSLVSNNQKGKLIARSAGLPRNIREAISRFTLENDVKETEPEVVKILLYVLSILNPDVVKSSDSEK</sequence>
<reference evidence="1" key="1">
    <citation type="journal article" date="2018" name="Genome Res.">
        <title>The genomic architecture and molecular evolution of ant odorant receptors.</title>
        <authorList>
            <person name="McKenzie S.K."/>
            <person name="Kronauer D.J.C."/>
        </authorList>
    </citation>
    <scope>NUCLEOTIDE SEQUENCE [LARGE SCALE GENOMIC DNA]</scope>
    <source>
        <strain evidence="1">Clonal line C1</strain>
    </source>
</reference>
<reference evidence="1" key="2">
    <citation type="submission" date="2018-07" db="EMBL/GenBank/DDBJ databases">
        <authorList>
            <person name="Mckenzie S.K."/>
            <person name="Kronauer D.J.C."/>
        </authorList>
    </citation>
    <scope>NUCLEOTIDE SEQUENCE</scope>
    <source>
        <strain evidence="1">Clonal line C1</strain>
    </source>
</reference>